<accession>A0AAV4PBQ6</accession>
<dbReference type="EMBL" id="BPLR01004234">
    <property type="protein sequence ID" value="GIX93329.1"/>
    <property type="molecule type" value="Genomic_DNA"/>
</dbReference>
<feature type="compositionally biased region" description="Basic and acidic residues" evidence="1">
    <location>
        <begin position="51"/>
        <end position="64"/>
    </location>
</feature>
<organism evidence="2 3">
    <name type="scientific">Caerostris extrusa</name>
    <name type="common">Bark spider</name>
    <name type="synonym">Caerostris bankana</name>
    <dbReference type="NCBI Taxonomy" id="172846"/>
    <lineage>
        <taxon>Eukaryota</taxon>
        <taxon>Metazoa</taxon>
        <taxon>Ecdysozoa</taxon>
        <taxon>Arthropoda</taxon>
        <taxon>Chelicerata</taxon>
        <taxon>Arachnida</taxon>
        <taxon>Araneae</taxon>
        <taxon>Araneomorphae</taxon>
        <taxon>Entelegynae</taxon>
        <taxon>Araneoidea</taxon>
        <taxon>Araneidae</taxon>
        <taxon>Caerostris</taxon>
    </lineage>
</organism>
<evidence type="ECO:0000256" key="1">
    <source>
        <dbReference type="SAM" id="MobiDB-lite"/>
    </source>
</evidence>
<gene>
    <name evidence="2" type="ORF">CEXT_414651</name>
</gene>
<dbReference type="Proteomes" id="UP001054945">
    <property type="component" value="Unassembled WGS sequence"/>
</dbReference>
<keyword evidence="3" id="KW-1185">Reference proteome</keyword>
<feature type="compositionally biased region" description="Basic and acidic residues" evidence="1">
    <location>
        <begin position="21"/>
        <end position="38"/>
    </location>
</feature>
<feature type="compositionally biased region" description="Acidic residues" evidence="1">
    <location>
        <begin position="1"/>
        <end position="12"/>
    </location>
</feature>
<sequence>MQGEDPAEEEPAEAAVQAPGHRREAWAGDDHAEGDPHGVLHPPHQVLLRVPAEERPQRHAREPEGSASTSTSPTCSPPPPSATLASRSGRNADLPSTRLCPGFPLDYLYRESFTLTYTQEPKHYDHPYIFAMNSPG</sequence>
<proteinExistence type="predicted"/>
<evidence type="ECO:0000313" key="3">
    <source>
        <dbReference type="Proteomes" id="UP001054945"/>
    </source>
</evidence>
<reference evidence="2 3" key="1">
    <citation type="submission" date="2021-06" db="EMBL/GenBank/DDBJ databases">
        <title>Caerostris extrusa draft genome.</title>
        <authorList>
            <person name="Kono N."/>
            <person name="Arakawa K."/>
        </authorList>
    </citation>
    <scope>NUCLEOTIDE SEQUENCE [LARGE SCALE GENOMIC DNA]</scope>
</reference>
<dbReference type="AlphaFoldDB" id="A0AAV4PBQ6"/>
<name>A0AAV4PBQ6_CAEEX</name>
<protein>
    <submittedName>
        <fullName evidence="2">Uncharacterized protein</fullName>
    </submittedName>
</protein>
<comment type="caution">
    <text evidence="2">The sequence shown here is derived from an EMBL/GenBank/DDBJ whole genome shotgun (WGS) entry which is preliminary data.</text>
</comment>
<feature type="region of interest" description="Disordered" evidence="1">
    <location>
        <begin position="1"/>
        <end position="98"/>
    </location>
</feature>
<evidence type="ECO:0000313" key="2">
    <source>
        <dbReference type="EMBL" id="GIX93329.1"/>
    </source>
</evidence>